<evidence type="ECO:0000256" key="1">
    <source>
        <dbReference type="SAM" id="MobiDB-lite"/>
    </source>
</evidence>
<evidence type="ECO:0000313" key="4">
    <source>
        <dbReference type="WBParaSite" id="ASIM_0001755801-mRNA-1"/>
    </source>
</evidence>
<dbReference type="WBParaSite" id="ASIM_0001755801-mRNA-1">
    <property type="protein sequence ID" value="ASIM_0001755801-mRNA-1"/>
    <property type="gene ID" value="ASIM_0001755801"/>
</dbReference>
<feature type="compositionally biased region" description="Basic and acidic residues" evidence="1">
    <location>
        <begin position="29"/>
        <end position="65"/>
    </location>
</feature>
<dbReference type="Proteomes" id="UP000267096">
    <property type="component" value="Unassembled WGS sequence"/>
</dbReference>
<dbReference type="OrthoDB" id="5868977at2759"/>
<proteinExistence type="predicted"/>
<name>A0A0M3K9B6_ANISI</name>
<feature type="compositionally biased region" description="Acidic residues" evidence="1">
    <location>
        <begin position="66"/>
        <end position="76"/>
    </location>
</feature>
<evidence type="ECO:0000313" key="3">
    <source>
        <dbReference type="Proteomes" id="UP000267096"/>
    </source>
</evidence>
<keyword evidence="3" id="KW-1185">Reference proteome</keyword>
<feature type="compositionally biased region" description="Acidic residues" evidence="1">
    <location>
        <begin position="136"/>
        <end position="157"/>
    </location>
</feature>
<feature type="region of interest" description="Disordered" evidence="1">
    <location>
        <begin position="1"/>
        <end position="157"/>
    </location>
</feature>
<organism evidence="4">
    <name type="scientific">Anisakis simplex</name>
    <name type="common">Herring worm</name>
    <dbReference type="NCBI Taxonomy" id="6269"/>
    <lineage>
        <taxon>Eukaryota</taxon>
        <taxon>Metazoa</taxon>
        <taxon>Ecdysozoa</taxon>
        <taxon>Nematoda</taxon>
        <taxon>Chromadorea</taxon>
        <taxon>Rhabditida</taxon>
        <taxon>Spirurina</taxon>
        <taxon>Ascaridomorpha</taxon>
        <taxon>Ascaridoidea</taxon>
        <taxon>Anisakidae</taxon>
        <taxon>Anisakis</taxon>
        <taxon>Anisakis simplex complex</taxon>
    </lineage>
</organism>
<reference evidence="4" key="1">
    <citation type="submission" date="2017-02" db="UniProtKB">
        <authorList>
            <consortium name="WormBaseParasite"/>
        </authorList>
    </citation>
    <scope>IDENTIFICATION</scope>
</reference>
<gene>
    <name evidence="2" type="ORF">ASIM_LOCUS16964</name>
</gene>
<feature type="compositionally biased region" description="Acidic residues" evidence="1">
    <location>
        <begin position="84"/>
        <end position="110"/>
    </location>
</feature>
<sequence length="157" mass="16882">MSAVEERVAEKRHLDEESENTENGVVPNKEAKLENGKEAVVEDKKKVTATLLKEKKVIEETKNGDEGEDDEGEAEKEDGNVESSGDEDADADADSVGEDEDDIGSEEDEQSAGSRNNLILIPGSGINLMLLPGSEGESDDVEEVEGDEDGDDVESEE</sequence>
<evidence type="ECO:0000313" key="2">
    <source>
        <dbReference type="EMBL" id="VDK59160.1"/>
    </source>
</evidence>
<protein>
    <submittedName>
        <fullName evidence="4">Prothymosin alpha-like</fullName>
    </submittedName>
</protein>
<feature type="compositionally biased region" description="Basic and acidic residues" evidence="1">
    <location>
        <begin position="1"/>
        <end position="15"/>
    </location>
</feature>
<dbReference type="AlphaFoldDB" id="A0A0M3K9B6"/>
<dbReference type="EMBL" id="UYRR01033601">
    <property type="protein sequence ID" value="VDK59160.1"/>
    <property type="molecule type" value="Genomic_DNA"/>
</dbReference>
<accession>A0A0M3K9B6</accession>
<reference evidence="2 3" key="2">
    <citation type="submission" date="2018-11" db="EMBL/GenBank/DDBJ databases">
        <authorList>
            <consortium name="Pathogen Informatics"/>
        </authorList>
    </citation>
    <scope>NUCLEOTIDE SEQUENCE [LARGE SCALE GENOMIC DNA]</scope>
</reference>